<proteinExistence type="predicted"/>
<accession>A0A3B0TIM9</accession>
<reference evidence="1" key="1">
    <citation type="submission" date="2018-06" db="EMBL/GenBank/DDBJ databases">
        <authorList>
            <person name="Zhirakovskaya E."/>
        </authorList>
    </citation>
    <scope>NUCLEOTIDE SEQUENCE</scope>
</reference>
<keyword evidence="1" id="KW-0378">Hydrolase</keyword>
<dbReference type="InterPro" id="IPR007325">
    <property type="entry name" value="KFase/CYL"/>
</dbReference>
<dbReference type="GO" id="GO:0004061">
    <property type="term" value="F:arylformamidase activity"/>
    <property type="evidence" value="ECO:0007669"/>
    <property type="project" value="InterPro"/>
</dbReference>
<dbReference type="PANTHER" id="PTHR31118:SF12">
    <property type="entry name" value="CYCLASE-LIKE PROTEIN 2"/>
    <property type="match status" value="1"/>
</dbReference>
<gene>
    <name evidence="1" type="ORF">MNBD_BACTEROID05-884</name>
</gene>
<dbReference type="InterPro" id="IPR037175">
    <property type="entry name" value="KFase_sf"/>
</dbReference>
<dbReference type="Gene3D" id="3.50.30.50">
    <property type="entry name" value="Putative cyclase"/>
    <property type="match status" value="1"/>
</dbReference>
<dbReference type="AlphaFoldDB" id="A0A3B0TIM9"/>
<dbReference type="Pfam" id="PF04199">
    <property type="entry name" value="Cyclase"/>
    <property type="match status" value="1"/>
</dbReference>
<dbReference type="GO" id="GO:0019441">
    <property type="term" value="P:L-tryptophan catabolic process to kynurenine"/>
    <property type="evidence" value="ECO:0007669"/>
    <property type="project" value="InterPro"/>
</dbReference>
<evidence type="ECO:0000313" key="1">
    <source>
        <dbReference type="EMBL" id="VAW18525.1"/>
    </source>
</evidence>
<organism evidence="1">
    <name type="scientific">hydrothermal vent metagenome</name>
    <dbReference type="NCBI Taxonomy" id="652676"/>
    <lineage>
        <taxon>unclassified sequences</taxon>
        <taxon>metagenomes</taxon>
        <taxon>ecological metagenomes</taxon>
    </lineage>
</organism>
<protein>
    <submittedName>
        <fullName evidence="1">Metal-dependent hydrolase</fullName>
    </submittedName>
</protein>
<name>A0A3B0TIM9_9ZZZZ</name>
<sequence>MKIIDLSLPIDDTLVETHDAKIDRITHSDGVEHFNWVVMKNQPGGQERFDKGERVATKEEIPDGEMLSLEIVHASVHMGSHVDAPFHYGSMCEGKPAKQIMDVPLEWCYGSGVVLDFTYMSYPQNIAKEDVVAALEKIEYTLKPMDIVLIYTGGDKFLGTPEYVTKYVGVLPDAVEYLLDQGIKMMGVDTIGLDRPCFEMFKEFLETKDKSKIWPSHFLGRQREYCHMERLGNLGAIPKPFGFTVSCLPVKVKDAGAGWSRVVAILED</sequence>
<dbReference type="EMBL" id="UOEN01000422">
    <property type="protein sequence ID" value="VAW18525.1"/>
    <property type="molecule type" value="Genomic_DNA"/>
</dbReference>
<dbReference type="SUPFAM" id="SSF102198">
    <property type="entry name" value="Putative cyclase"/>
    <property type="match status" value="1"/>
</dbReference>
<dbReference type="PANTHER" id="PTHR31118">
    <property type="entry name" value="CYCLASE-LIKE PROTEIN 2"/>
    <property type="match status" value="1"/>
</dbReference>